<sequence length="369" mass="41983">MHISWFAYNSNLLGTAMATTPLKPSPNTPTHHTAEAAMHERKCLNAFKRLLSLCVTLLGVDPPMVRSLRGMLAEVVSWTKDDWELRWFWSHELHINDYDQLCHCLDEFKQFDGLELSAELIEKQHKTLLSKLFGESQNEALIPDFTPMANVILLCAGVDVFAIHSLTDIKHLRQQNLLIHYSMDDFTLDLNKSPLYADGITMEEAEKHLSDTLSICFSANHGIEIIWENDNPRPKVRITSNEILDAISVSGRHTRILNQYQPLGAIYHDLLNAGSPCNQHFTAAIQMIREALDQELDKMKIKGDIGKHYWTEMIYRRFLGFYRIHHVGESVLPAAEDTGTTEAILSGISPQDRGFLLRFASRDMNNLTA</sequence>
<organism evidence="1 2">
    <name type="scientific">Emergomyces africanus</name>
    <dbReference type="NCBI Taxonomy" id="1955775"/>
    <lineage>
        <taxon>Eukaryota</taxon>
        <taxon>Fungi</taxon>
        <taxon>Dikarya</taxon>
        <taxon>Ascomycota</taxon>
        <taxon>Pezizomycotina</taxon>
        <taxon>Eurotiomycetes</taxon>
        <taxon>Eurotiomycetidae</taxon>
        <taxon>Onygenales</taxon>
        <taxon>Ajellomycetaceae</taxon>
        <taxon>Emergomyces</taxon>
    </lineage>
</organism>
<comment type="caution">
    <text evidence="1">The sequence shown here is derived from an EMBL/GenBank/DDBJ whole genome shotgun (WGS) entry which is preliminary data.</text>
</comment>
<protein>
    <submittedName>
        <fullName evidence="1">Uncharacterized protein</fullName>
    </submittedName>
</protein>
<evidence type="ECO:0000313" key="1">
    <source>
        <dbReference type="EMBL" id="OAX77600.1"/>
    </source>
</evidence>
<proteinExistence type="predicted"/>
<dbReference type="AlphaFoldDB" id="A0A1B7NLY2"/>
<dbReference type="OrthoDB" id="4183521at2759"/>
<reference evidence="1 2" key="1">
    <citation type="submission" date="2015-07" db="EMBL/GenBank/DDBJ databases">
        <title>Emmonsia species relationships and genome sequence.</title>
        <authorList>
            <person name="Cuomo C.A."/>
            <person name="Schwartz I.S."/>
            <person name="Kenyon C."/>
            <person name="de Hoog G.S."/>
            <person name="Govender N.P."/>
            <person name="Botha A."/>
            <person name="Moreno L."/>
            <person name="de Vries M."/>
            <person name="Munoz J.F."/>
            <person name="Stielow J.B."/>
        </authorList>
    </citation>
    <scope>NUCLEOTIDE SEQUENCE [LARGE SCALE GENOMIC DNA]</scope>
    <source>
        <strain evidence="1 2">CBS 136260</strain>
    </source>
</reference>
<accession>A0A1B7NLY2</accession>
<keyword evidence="2" id="KW-1185">Reference proteome</keyword>
<dbReference type="Proteomes" id="UP000091918">
    <property type="component" value="Unassembled WGS sequence"/>
</dbReference>
<feature type="non-terminal residue" evidence="1">
    <location>
        <position position="369"/>
    </location>
</feature>
<name>A0A1B7NLY2_9EURO</name>
<dbReference type="EMBL" id="LGUA01002298">
    <property type="protein sequence ID" value="OAX77600.1"/>
    <property type="molecule type" value="Genomic_DNA"/>
</dbReference>
<evidence type="ECO:0000313" key="2">
    <source>
        <dbReference type="Proteomes" id="UP000091918"/>
    </source>
</evidence>
<gene>
    <name evidence="1" type="ORF">ACJ72_08101</name>
</gene>